<protein>
    <recommendedName>
        <fullName evidence="2">Bulb-type lectin domain-containing protein</fullName>
    </recommendedName>
</protein>
<dbReference type="PANTHER" id="PTHR42754">
    <property type="entry name" value="ENDOGLUCANASE"/>
    <property type="match status" value="1"/>
</dbReference>
<dbReference type="PANTHER" id="PTHR42754:SF1">
    <property type="entry name" value="LIPOPROTEIN"/>
    <property type="match status" value="1"/>
</dbReference>
<sequence length="211" mass="23965">MRYYRVWGGNGHDECIGIALDSSNNVYLGGTLEMFSDPWRHNALCLVKYDNSGNYQWNKTINGTSYRAGKIKIDSSNNIFLAGEIYNPNSSTFDFILIKFDPLGNYQWNKTWDSGNDDVCYTIGLDSLENIYLAGSSFTGPNNEDFCLVKYDKLGNYQWNRTWGGPDHDRYTAIALDSSNNVFLVGVTQSFGAGHYDTNNHYQHLQILRLS</sequence>
<comment type="caution">
    <text evidence="1">The sequence shown here is derived from an EMBL/GenBank/DDBJ whole genome shotgun (WGS) entry which is preliminary data.</text>
</comment>
<name>X1A8V1_9ZZZZ</name>
<gene>
    <name evidence="1" type="ORF">S01H4_25597</name>
</gene>
<dbReference type="InterPro" id="IPR011042">
    <property type="entry name" value="6-blade_b-propeller_TolB-like"/>
</dbReference>
<dbReference type="EMBL" id="BART01012201">
    <property type="protein sequence ID" value="GAG78119.1"/>
    <property type="molecule type" value="Genomic_DNA"/>
</dbReference>
<evidence type="ECO:0008006" key="2">
    <source>
        <dbReference type="Google" id="ProtNLM"/>
    </source>
</evidence>
<reference evidence="1" key="1">
    <citation type="journal article" date="2014" name="Front. Microbiol.">
        <title>High frequency of phylogenetically diverse reductive dehalogenase-homologous genes in deep subseafloor sedimentary metagenomes.</title>
        <authorList>
            <person name="Kawai M."/>
            <person name="Futagami T."/>
            <person name="Toyoda A."/>
            <person name="Takaki Y."/>
            <person name="Nishi S."/>
            <person name="Hori S."/>
            <person name="Arai W."/>
            <person name="Tsubouchi T."/>
            <person name="Morono Y."/>
            <person name="Uchiyama I."/>
            <person name="Ito T."/>
            <person name="Fujiyama A."/>
            <person name="Inagaki F."/>
            <person name="Takami H."/>
        </authorList>
    </citation>
    <scope>NUCLEOTIDE SEQUENCE</scope>
    <source>
        <strain evidence="1">Expedition CK06-06</strain>
    </source>
</reference>
<dbReference type="SUPFAM" id="SSF101898">
    <property type="entry name" value="NHL repeat"/>
    <property type="match status" value="1"/>
</dbReference>
<organism evidence="1">
    <name type="scientific">marine sediment metagenome</name>
    <dbReference type="NCBI Taxonomy" id="412755"/>
    <lineage>
        <taxon>unclassified sequences</taxon>
        <taxon>metagenomes</taxon>
        <taxon>ecological metagenomes</taxon>
    </lineage>
</organism>
<dbReference type="AlphaFoldDB" id="X1A8V1"/>
<evidence type="ECO:0000313" key="1">
    <source>
        <dbReference type="EMBL" id="GAG78119.1"/>
    </source>
</evidence>
<dbReference type="Gene3D" id="2.120.10.30">
    <property type="entry name" value="TolB, C-terminal domain"/>
    <property type="match status" value="1"/>
</dbReference>
<proteinExistence type="predicted"/>
<accession>X1A8V1</accession>